<proteinExistence type="predicted"/>
<evidence type="ECO:0000256" key="1">
    <source>
        <dbReference type="SAM" id="MobiDB-lite"/>
    </source>
</evidence>
<reference evidence="2" key="1">
    <citation type="submission" date="2023-11" db="EMBL/GenBank/DDBJ databases">
        <authorList>
            <person name="De Vega J J."/>
            <person name="De Vega J J."/>
        </authorList>
    </citation>
    <scope>NUCLEOTIDE SEQUENCE</scope>
</reference>
<name>A0AAD2HXC8_9AGAR</name>
<keyword evidence="3" id="KW-1185">Reference proteome</keyword>
<protein>
    <submittedName>
        <fullName evidence="2">Uncharacterized protein</fullName>
    </submittedName>
</protein>
<dbReference type="AlphaFoldDB" id="A0AAD2HXC8"/>
<dbReference type="Proteomes" id="UP001295794">
    <property type="component" value="Unassembled WGS sequence"/>
</dbReference>
<dbReference type="EMBL" id="CAVNYO010000478">
    <property type="protein sequence ID" value="CAK5283941.1"/>
    <property type="molecule type" value="Genomic_DNA"/>
</dbReference>
<accession>A0AAD2HXC8</accession>
<feature type="region of interest" description="Disordered" evidence="1">
    <location>
        <begin position="20"/>
        <end position="39"/>
    </location>
</feature>
<feature type="compositionally biased region" description="Basic and acidic residues" evidence="1">
    <location>
        <begin position="23"/>
        <end position="39"/>
    </location>
</feature>
<feature type="region of interest" description="Disordered" evidence="1">
    <location>
        <begin position="174"/>
        <end position="201"/>
    </location>
</feature>
<organism evidence="2 3">
    <name type="scientific">Mycena citricolor</name>
    <dbReference type="NCBI Taxonomy" id="2018698"/>
    <lineage>
        <taxon>Eukaryota</taxon>
        <taxon>Fungi</taxon>
        <taxon>Dikarya</taxon>
        <taxon>Basidiomycota</taxon>
        <taxon>Agaricomycotina</taxon>
        <taxon>Agaricomycetes</taxon>
        <taxon>Agaricomycetidae</taxon>
        <taxon>Agaricales</taxon>
        <taxon>Marasmiineae</taxon>
        <taxon>Mycenaceae</taxon>
        <taxon>Mycena</taxon>
    </lineage>
</organism>
<sequence length="201" mass="22285">MDGTTVLYKWMGVGVRWSGKAGSDTRDTEGSSRTHTDTKRGFINSSTRLHRLEGKDGALLRQQSLRHQRALAPDGHLRRELIHPPLDVLLVLELALAALARGDCVVAPLGRNRVFVADAGLDLVRVTDERCAVQTLAERIWHGLAARRARGEVVALLGRGIVVDQCRRRDILTRPSRSDDRSTMEDGRRGDDWASHGGRVE</sequence>
<evidence type="ECO:0000313" key="2">
    <source>
        <dbReference type="EMBL" id="CAK5283941.1"/>
    </source>
</evidence>
<evidence type="ECO:0000313" key="3">
    <source>
        <dbReference type="Proteomes" id="UP001295794"/>
    </source>
</evidence>
<gene>
    <name evidence="2" type="ORF">MYCIT1_LOCUS36867</name>
</gene>
<comment type="caution">
    <text evidence="2">The sequence shown here is derived from an EMBL/GenBank/DDBJ whole genome shotgun (WGS) entry which is preliminary data.</text>
</comment>